<dbReference type="NCBIfam" id="NF037995">
    <property type="entry name" value="TRAP_S1"/>
    <property type="match status" value="1"/>
</dbReference>
<comment type="similarity">
    <text evidence="1">Belongs to the bacterial solute-binding protein 7 family.</text>
</comment>
<reference evidence="5 6" key="1">
    <citation type="submission" date="2023-10" db="EMBL/GenBank/DDBJ databases">
        <title>Characteristics and mechanism of a salt-tolerant marine origin heterotrophic nitrifying- aerobic denitrifying bacteria Marinobacter xestospongiae HN1.</title>
        <authorList>
            <person name="Qi R."/>
        </authorList>
    </citation>
    <scope>NUCLEOTIDE SEQUENCE [LARGE SCALE GENOMIC DNA]</scope>
    <source>
        <strain evidence="5 6">HN1</strain>
    </source>
</reference>
<keyword evidence="6" id="KW-1185">Reference proteome</keyword>
<feature type="chain" id="PRO_5046236268" evidence="4">
    <location>
        <begin position="23"/>
        <end position="334"/>
    </location>
</feature>
<evidence type="ECO:0000256" key="3">
    <source>
        <dbReference type="ARBA" id="ARBA00022729"/>
    </source>
</evidence>
<dbReference type="InterPro" id="IPR018389">
    <property type="entry name" value="DctP_fam"/>
</dbReference>
<keyword evidence="3 4" id="KW-0732">Signal</keyword>
<dbReference type="InterPro" id="IPR004682">
    <property type="entry name" value="TRAP_DctP"/>
</dbReference>
<dbReference type="PANTHER" id="PTHR33376:SF7">
    <property type="entry name" value="C4-DICARBOXYLATE-BINDING PROTEIN DCTB"/>
    <property type="match status" value="1"/>
</dbReference>
<evidence type="ECO:0000256" key="4">
    <source>
        <dbReference type="SAM" id="SignalP"/>
    </source>
</evidence>
<feature type="signal peptide" evidence="4">
    <location>
        <begin position="1"/>
        <end position="22"/>
    </location>
</feature>
<dbReference type="EMBL" id="JAWIIJ010000008">
    <property type="protein sequence ID" value="MDV2079555.1"/>
    <property type="molecule type" value="Genomic_DNA"/>
</dbReference>
<organism evidence="5 6">
    <name type="scientific">Marinobacter xestospongiae</name>
    <dbReference type="NCBI Taxonomy" id="994319"/>
    <lineage>
        <taxon>Bacteria</taxon>
        <taxon>Pseudomonadati</taxon>
        <taxon>Pseudomonadota</taxon>
        <taxon>Gammaproteobacteria</taxon>
        <taxon>Pseudomonadales</taxon>
        <taxon>Marinobacteraceae</taxon>
        <taxon>Marinobacter</taxon>
    </lineage>
</organism>
<dbReference type="Gene3D" id="3.40.190.170">
    <property type="entry name" value="Bacterial extracellular solute-binding protein, family 7"/>
    <property type="match status" value="1"/>
</dbReference>
<gene>
    <name evidence="5" type="ORF">RYS15_12750</name>
</gene>
<dbReference type="PIRSF" id="PIRSF006470">
    <property type="entry name" value="DctB"/>
    <property type="match status" value="1"/>
</dbReference>
<dbReference type="Pfam" id="PF03480">
    <property type="entry name" value="DctP"/>
    <property type="match status" value="1"/>
</dbReference>
<evidence type="ECO:0000256" key="1">
    <source>
        <dbReference type="ARBA" id="ARBA00009023"/>
    </source>
</evidence>
<dbReference type="InterPro" id="IPR038404">
    <property type="entry name" value="TRAP_DctP_sf"/>
</dbReference>
<accession>A0ABU3VZ47</accession>
<dbReference type="RefSeq" id="WP_316974087.1">
    <property type="nucleotide sequence ID" value="NZ_JAWIIJ010000008.1"/>
</dbReference>
<evidence type="ECO:0000256" key="2">
    <source>
        <dbReference type="ARBA" id="ARBA00022448"/>
    </source>
</evidence>
<evidence type="ECO:0000313" key="6">
    <source>
        <dbReference type="Proteomes" id="UP001269819"/>
    </source>
</evidence>
<proteinExistence type="inferred from homology"/>
<keyword evidence="2" id="KW-0813">Transport</keyword>
<evidence type="ECO:0000313" key="5">
    <source>
        <dbReference type="EMBL" id="MDV2079555.1"/>
    </source>
</evidence>
<dbReference type="PANTHER" id="PTHR33376">
    <property type="match status" value="1"/>
</dbReference>
<dbReference type="NCBIfam" id="TIGR00787">
    <property type="entry name" value="dctP"/>
    <property type="match status" value="1"/>
</dbReference>
<comment type="caution">
    <text evidence="5">The sequence shown here is derived from an EMBL/GenBank/DDBJ whole genome shotgun (WGS) entry which is preliminary data.</text>
</comment>
<sequence>MKKWIVRLGLVPLLLLPLLATAESPRQLVFSHVVGPDTPKGKMATMFQSIVEQKLGDRYQVVVHPNSTLMNDVEVIDAVAAGEVHFAAPSLSKFAGYTSRLKLFSLPFLFPDMAAVDRFQQSEAGRGLLTSMQDSNILGLGYLHNGLKQLTADRPFREPQDLAGLRFRIMDSPVLRAQFQQIGAEPVPLAFADVYDALASGMIQGQENTWSNIYSKNFQHHQPYLMESNHGVLDYLLITNNAFWQGLPEEDRRLLSYAMDIALRYGNSVATAKSRNDHQDLKRMREVTVYRPSEAELDTWRRAMQPVWAEFEEAIGRHLIDAALAASKPSAGER</sequence>
<dbReference type="Proteomes" id="UP001269819">
    <property type="component" value="Unassembled WGS sequence"/>
</dbReference>
<protein>
    <submittedName>
        <fullName evidence="5">DctP family TRAP transporter solute-binding subunit</fullName>
    </submittedName>
</protein>
<name>A0ABU3VZ47_9GAMM</name>